<dbReference type="InterPro" id="IPR013083">
    <property type="entry name" value="Znf_RING/FYVE/PHD"/>
</dbReference>
<keyword evidence="2" id="KW-1185">Reference proteome</keyword>
<organism evidence="1 2">
    <name type="scientific">Musa troglodytarum</name>
    <name type="common">fe'i banana</name>
    <dbReference type="NCBI Taxonomy" id="320322"/>
    <lineage>
        <taxon>Eukaryota</taxon>
        <taxon>Viridiplantae</taxon>
        <taxon>Streptophyta</taxon>
        <taxon>Embryophyta</taxon>
        <taxon>Tracheophyta</taxon>
        <taxon>Spermatophyta</taxon>
        <taxon>Magnoliopsida</taxon>
        <taxon>Liliopsida</taxon>
        <taxon>Zingiberales</taxon>
        <taxon>Musaceae</taxon>
        <taxon>Musa</taxon>
    </lineage>
</organism>
<gene>
    <name evidence="1" type="ORF">MUK42_18820</name>
</gene>
<protein>
    <submittedName>
        <fullName evidence="1">Uncharacterized protein</fullName>
    </submittedName>
</protein>
<dbReference type="OrthoDB" id="8062037at2759"/>
<dbReference type="EMBL" id="CP097503">
    <property type="protein sequence ID" value="URD83573.1"/>
    <property type="molecule type" value="Genomic_DNA"/>
</dbReference>
<evidence type="ECO:0000313" key="2">
    <source>
        <dbReference type="Proteomes" id="UP001055439"/>
    </source>
</evidence>
<dbReference type="Proteomes" id="UP001055439">
    <property type="component" value="Chromosome 10"/>
</dbReference>
<dbReference type="Gene3D" id="3.30.40.10">
    <property type="entry name" value="Zinc/RING finger domain, C3HC4 (zinc finger)"/>
    <property type="match status" value="1"/>
</dbReference>
<evidence type="ECO:0000313" key="1">
    <source>
        <dbReference type="EMBL" id="URD83573.1"/>
    </source>
</evidence>
<name>A0A9E7EUD6_9LILI</name>
<proteinExistence type="predicted"/>
<dbReference type="SUPFAM" id="SSF57850">
    <property type="entry name" value="RING/U-box"/>
    <property type="match status" value="1"/>
</dbReference>
<dbReference type="AlphaFoldDB" id="A0A9E7EUD6"/>
<reference evidence="1" key="1">
    <citation type="submission" date="2022-05" db="EMBL/GenBank/DDBJ databases">
        <title>The Musa troglodytarum L. genome provides insights into the mechanism of non-climacteric behaviour and enrichment of carotenoids.</title>
        <authorList>
            <person name="Wang J."/>
        </authorList>
    </citation>
    <scope>NUCLEOTIDE SEQUENCE</scope>
    <source>
        <tissue evidence="1">Leaf</tissue>
    </source>
</reference>
<sequence length="76" mass="9003">MFSIYSYSTSESHSLIEDFDSCQLCLEEFIHRETIGRLSYHHIFHVAYINKGFTIRIVYPLCVRVYHTVVIIDDET</sequence>
<accession>A0A9E7EUD6</accession>